<feature type="compositionally biased region" description="Polar residues" evidence="1">
    <location>
        <begin position="25"/>
        <end position="34"/>
    </location>
</feature>
<name>A0A067T918_GALM3</name>
<gene>
    <name evidence="3" type="ORF">GALMADRAFT_249508</name>
</gene>
<feature type="transmembrane region" description="Helical" evidence="2">
    <location>
        <begin position="111"/>
        <end position="132"/>
    </location>
</feature>
<evidence type="ECO:0000256" key="1">
    <source>
        <dbReference type="SAM" id="MobiDB-lite"/>
    </source>
</evidence>
<feature type="compositionally biased region" description="Pro residues" evidence="1">
    <location>
        <begin position="11"/>
        <end position="21"/>
    </location>
</feature>
<dbReference type="AlphaFoldDB" id="A0A067T918"/>
<feature type="transmembrane region" description="Helical" evidence="2">
    <location>
        <begin position="197"/>
        <end position="219"/>
    </location>
</feature>
<dbReference type="STRING" id="685588.A0A067T918"/>
<proteinExistence type="predicted"/>
<accession>A0A067T918</accession>
<protein>
    <submittedName>
        <fullName evidence="3">Uncharacterized protein</fullName>
    </submittedName>
</protein>
<evidence type="ECO:0000313" key="4">
    <source>
        <dbReference type="Proteomes" id="UP000027222"/>
    </source>
</evidence>
<keyword evidence="2" id="KW-0472">Membrane</keyword>
<evidence type="ECO:0000313" key="3">
    <source>
        <dbReference type="EMBL" id="KDR75448.1"/>
    </source>
</evidence>
<feature type="transmembrane region" description="Helical" evidence="2">
    <location>
        <begin position="144"/>
        <end position="162"/>
    </location>
</feature>
<sequence length="256" mass="28012">MSYASVAAHNAPPPQEQPHPDPALLNTTPPTHSNIIDDTAKVSVVAPQFKEDPHTYTSEARRTVDDGDSKVMAPPAHPTHGHKAKNGVEAVELEGVHLWESAKTYLLRPGVCGGLLGLVNIGLLASVGRTFYLRPHLRRDATALSSTIAVAVALISAEGFAAEKYRQTPRGKEEERRARREGALIFRHLHQQIMRPGILGGLLGLFNAAVLGTLGYFSYINWDRAWDRRNVSAISLGLLTLWSGEGFVVERYLADR</sequence>
<reference evidence="4" key="1">
    <citation type="journal article" date="2014" name="Proc. Natl. Acad. Sci. U.S.A.">
        <title>Extensive sampling of basidiomycete genomes demonstrates inadequacy of the white-rot/brown-rot paradigm for wood decay fungi.</title>
        <authorList>
            <person name="Riley R."/>
            <person name="Salamov A.A."/>
            <person name="Brown D.W."/>
            <person name="Nagy L.G."/>
            <person name="Floudas D."/>
            <person name="Held B.W."/>
            <person name="Levasseur A."/>
            <person name="Lombard V."/>
            <person name="Morin E."/>
            <person name="Otillar R."/>
            <person name="Lindquist E.A."/>
            <person name="Sun H."/>
            <person name="LaButti K.M."/>
            <person name="Schmutz J."/>
            <person name="Jabbour D."/>
            <person name="Luo H."/>
            <person name="Baker S.E."/>
            <person name="Pisabarro A.G."/>
            <person name="Walton J.D."/>
            <person name="Blanchette R.A."/>
            <person name="Henrissat B."/>
            <person name="Martin F."/>
            <person name="Cullen D."/>
            <person name="Hibbett D.S."/>
            <person name="Grigoriev I.V."/>
        </authorList>
    </citation>
    <scope>NUCLEOTIDE SEQUENCE [LARGE SCALE GENOMIC DNA]</scope>
    <source>
        <strain evidence="4">CBS 339.88</strain>
    </source>
</reference>
<dbReference type="HOGENOM" id="CLU_095754_0_0_1"/>
<organism evidence="3 4">
    <name type="scientific">Galerina marginata (strain CBS 339.88)</name>
    <dbReference type="NCBI Taxonomy" id="685588"/>
    <lineage>
        <taxon>Eukaryota</taxon>
        <taxon>Fungi</taxon>
        <taxon>Dikarya</taxon>
        <taxon>Basidiomycota</taxon>
        <taxon>Agaricomycotina</taxon>
        <taxon>Agaricomycetes</taxon>
        <taxon>Agaricomycetidae</taxon>
        <taxon>Agaricales</taxon>
        <taxon>Agaricineae</taxon>
        <taxon>Strophariaceae</taxon>
        <taxon>Galerina</taxon>
    </lineage>
</organism>
<keyword evidence="4" id="KW-1185">Reference proteome</keyword>
<keyword evidence="2" id="KW-0812">Transmembrane</keyword>
<dbReference type="OrthoDB" id="2553651at2759"/>
<dbReference type="EMBL" id="KL142381">
    <property type="protein sequence ID" value="KDR75448.1"/>
    <property type="molecule type" value="Genomic_DNA"/>
</dbReference>
<evidence type="ECO:0000256" key="2">
    <source>
        <dbReference type="SAM" id="Phobius"/>
    </source>
</evidence>
<keyword evidence="2" id="KW-1133">Transmembrane helix</keyword>
<dbReference type="Proteomes" id="UP000027222">
    <property type="component" value="Unassembled WGS sequence"/>
</dbReference>
<feature type="region of interest" description="Disordered" evidence="1">
    <location>
        <begin position="1"/>
        <end position="34"/>
    </location>
</feature>
<feature type="transmembrane region" description="Helical" evidence="2">
    <location>
        <begin position="231"/>
        <end position="249"/>
    </location>
</feature>